<dbReference type="Gene3D" id="3.90.180.10">
    <property type="entry name" value="Medium-chain alcohol dehydrogenases, catalytic domain"/>
    <property type="match status" value="1"/>
</dbReference>
<feature type="domain" description="Enoyl reductase (ER)" evidence="2">
    <location>
        <begin position="10"/>
        <end position="336"/>
    </location>
</feature>
<evidence type="ECO:0000256" key="1">
    <source>
        <dbReference type="ARBA" id="ARBA00023002"/>
    </source>
</evidence>
<dbReference type="RefSeq" id="WP_135694720.1">
    <property type="nucleotide sequence ID" value="NZ_RQHK01000008.1"/>
</dbReference>
<reference evidence="4" key="1">
    <citation type="journal article" date="2019" name="PLoS Negl. Trop. Dis.">
        <title>Revisiting the worldwide diversity of Leptospira species in the environment.</title>
        <authorList>
            <person name="Vincent A.T."/>
            <person name="Schiettekatte O."/>
            <person name="Bourhy P."/>
            <person name="Veyrier F.J."/>
            <person name="Picardeau M."/>
        </authorList>
    </citation>
    <scope>NUCLEOTIDE SEQUENCE [LARGE SCALE GENOMIC DNA]</scope>
    <source>
        <strain evidence="4">201601298</strain>
    </source>
</reference>
<dbReference type="SUPFAM" id="SSF51735">
    <property type="entry name" value="NAD(P)-binding Rossmann-fold domains"/>
    <property type="match status" value="1"/>
</dbReference>
<evidence type="ECO:0000313" key="3">
    <source>
        <dbReference type="EMBL" id="TGM74464.1"/>
    </source>
</evidence>
<dbReference type="Proteomes" id="UP000297940">
    <property type="component" value="Unassembled WGS sequence"/>
</dbReference>
<dbReference type="InterPro" id="IPR020843">
    <property type="entry name" value="ER"/>
</dbReference>
<protein>
    <submittedName>
        <fullName evidence="3">Alcohol dehydrogenase</fullName>
    </submittedName>
</protein>
<dbReference type="InterPro" id="IPR011032">
    <property type="entry name" value="GroES-like_sf"/>
</dbReference>
<dbReference type="Pfam" id="PF00107">
    <property type="entry name" value="ADH_zinc_N"/>
    <property type="match status" value="1"/>
</dbReference>
<organism evidence="3 4">
    <name type="scientific">Leptospira mtsangambouensis</name>
    <dbReference type="NCBI Taxonomy" id="2484912"/>
    <lineage>
        <taxon>Bacteria</taxon>
        <taxon>Pseudomonadati</taxon>
        <taxon>Spirochaetota</taxon>
        <taxon>Spirochaetia</taxon>
        <taxon>Leptospirales</taxon>
        <taxon>Leptospiraceae</taxon>
        <taxon>Leptospira</taxon>
    </lineage>
</organism>
<proteinExistence type="predicted"/>
<dbReference type="Gene3D" id="3.40.50.720">
    <property type="entry name" value="NAD(P)-binding Rossmann-like Domain"/>
    <property type="match status" value="1"/>
</dbReference>
<dbReference type="Pfam" id="PF08240">
    <property type="entry name" value="ADH_N"/>
    <property type="match status" value="1"/>
</dbReference>
<dbReference type="SUPFAM" id="SSF50129">
    <property type="entry name" value="GroES-like"/>
    <property type="match status" value="1"/>
</dbReference>
<evidence type="ECO:0000313" key="4">
    <source>
        <dbReference type="Proteomes" id="UP000297940"/>
    </source>
</evidence>
<dbReference type="InterPro" id="IPR013154">
    <property type="entry name" value="ADH-like_N"/>
</dbReference>
<sequence length="338" mass="37086">MRRIVTRKKGGLEVLKIEEVRDLLPTSGEVRIAVKAAGINFADVMIRMGSYPNPPVYPCTVGYEVSGIIDKVSSDVDSSWLGKEVVAITKFNGQAEQVNVPIDQVYEKPPNMSFEQGAAFLVNYITAYQILIAMGGLQSNESVLIHNVGGGVGLAALEIAKHIGAKTFGTASGHKHAFLTKQGLDHAIDYTKQNWKEEVMKLTGGRGLDFVMDPIGGKNLKLSFLSLSSTGRVALFGLSSAAVPGIRGKFEKLKMLIQTPVFHAIQLLVSNKGIFGVNTSRLWHEKKKINHWVEALVNGQKEGWINPYVDRIFTFDQIAEAHQYIESRKNIGKVVLVP</sequence>
<dbReference type="InterPro" id="IPR013149">
    <property type="entry name" value="ADH-like_C"/>
</dbReference>
<dbReference type="SMART" id="SM00829">
    <property type="entry name" value="PKS_ER"/>
    <property type="match status" value="1"/>
</dbReference>
<gene>
    <name evidence="3" type="ORF">EHR01_10380</name>
</gene>
<dbReference type="InterPro" id="IPR052100">
    <property type="entry name" value="SV-ATPase_mito-regulator"/>
</dbReference>
<evidence type="ECO:0000259" key="2">
    <source>
        <dbReference type="SMART" id="SM00829"/>
    </source>
</evidence>
<comment type="caution">
    <text evidence="3">The sequence shown here is derived from an EMBL/GenBank/DDBJ whole genome shotgun (WGS) entry which is preliminary data.</text>
</comment>
<dbReference type="EMBL" id="RQHK01000008">
    <property type="protein sequence ID" value="TGM74464.1"/>
    <property type="molecule type" value="Genomic_DNA"/>
</dbReference>
<keyword evidence="1" id="KW-0560">Oxidoreductase</keyword>
<dbReference type="InterPro" id="IPR036291">
    <property type="entry name" value="NAD(P)-bd_dom_sf"/>
</dbReference>
<name>A0ABY2P071_9LEPT</name>
<dbReference type="PANTHER" id="PTHR44054:SF1">
    <property type="entry name" value="SYNAPTIC VESICLE MEMBRANE PROTEIN VAT-1 HOMOLOG"/>
    <property type="match status" value="1"/>
</dbReference>
<accession>A0ABY2P071</accession>
<keyword evidence="4" id="KW-1185">Reference proteome</keyword>
<dbReference type="PANTHER" id="PTHR44054">
    <property type="entry name" value="SYNAPTIC VESICLE MEMBRANE PROTEIN VAT-1 HOMOLOG-LIKE"/>
    <property type="match status" value="1"/>
</dbReference>